<evidence type="ECO:0000256" key="10">
    <source>
        <dbReference type="ARBA" id="ARBA00023049"/>
    </source>
</evidence>
<keyword evidence="5 12" id="KW-0812">Transmembrane</keyword>
<evidence type="ECO:0000256" key="11">
    <source>
        <dbReference type="ARBA" id="ARBA00023136"/>
    </source>
</evidence>
<dbReference type="GO" id="GO:0006508">
    <property type="term" value="P:proteolysis"/>
    <property type="evidence" value="ECO:0007669"/>
    <property type="project" value="UniProtKB-KW"/>
</dbReference>
<evidence type="ECO:0000256" key="3">
    <source>
        <dbReference type="ARBA" id="ARBA00022475"/>
    </source>
</evidence>
<feature type="compositionally biased region" description="Low complexity" evidence="13">
    <location>
        <begin position="279"/>
        <end position="297"/>
    </location>
</feature>
<reference evidence="15" key="2">
    <citation type="submission" date="2021-04" db="EMBL/GenBank/DDBJ databases">
        <authorList>
            <person name="Gilroy R."/>
        </authorList>
    </citation>
    <scope>NUCLEOTIDE SEQUENCE</scope>
    <source>
        <strain evidence="15">ChiHecec2B26-446</strain>
    </source>
</reference>
<keyword evidence="8 12" id="KW-0862">Zinc</keyword>
<dbReference type="Pfam" id="PF01435">
    <property type="entry name" value="Peptidase_M48"/>
    <property type="match status" value="1"/>
</dbReference>
<comment type="similarity">
    <text evidence="2 12">Belongs to the peptidase M48B family.</text>
</comment>
<comment type="caution">
    <text evidence="15">The sequence shown here is derived from an EMBL/GenBank/DDBJ whole genome shotgun (WGS) entry which is preliminary data.</text>
</comment>
<keyword evidence="7 12" id="KW-0378">Hydrolase</keyword>
<dbReference type="GO" id="GO:0004222">
    <property type="term" value="F:metalloendopeptidase activity"/>
    <property type="evidence" value="ECO:0007669"/>
    <property type="project" value="UniProtKB-UniRule"/>
</dbReference>
<keyword evidence="11 12" id="KW-0472">Membrane</keyword>
<dbReference type="PANTHER" id="PTHR43221">
    <property type="entry name" value="PROTEASE HTPX"/>
    <property type="match status" value="1"/>
</dbReference>
<evidence type="ECO:0000256" key="13">
    <source>
        <dbReference type="SAM" id="MobiDB-lite"/>
    </source>
</evidence>
<accession>A0A9D1PYG1</accession>
<reference evidence="15" key="1">
    <citation type="journal article" date="2021" name="PeerJ">
        <title>Extensive microbial diversity within the chicken gut microbiome revealed by metagenomics and culture.</title>
        <authorList>
            <person name="Gilroy R."/>
            <person name="Ravi A."/>
            <person name="Getino M."/>
            <person name="Pursley I."/>
            <person name="Horton D.L."/>
            <person name="Alikhan N.F."/>
            <person name="Baker D."/>
            <person name="Gharbi K."/>
            <person name="Hall N."/>
            <person name="Watson M."/>
            <person name="Adriaenssens E.M."/>
            <person name="Foster-Nyarko E."/>
            <person name="Jarju S."/>
            <person name="Secka A."/>
            <person name="Antonio M."/>
            <person name="Oren A."/>
            <person name="Chaudhuri R.R."/>
            <person name="La Ragione R."/>
            <person name="Hildebrand F."/>
            <person name="Pallen M.J."/>
        </authorList>
    </citation>
    <scope>NUCLEOTIDE SEQUENCE</scope>
    <source>
        <strain evidence="15">ChiHecec2B26-446</strain>
    </source>
</reference>
<feature type="binding site" evidence="12">
    <location>
        <position position="206"/>
    </location>
    <ligand>
        <name>Zn(2+)</name>
        <dbReference type="ChEBI" id="CHEBI:29105"/>
        <note>catalytic</note>
    </ligand>
</feature>
<feature type="transmembrane region" description="Helical" evidence="12">
    <location>
        <begin position="31"/>
        <end position="48"/>
    </location>
</feature>
<dbReference type="EMBL" id="DXHV01000070">
    <property type="protein sequence ID" value="HIW01019.1"/>
    <property type="molecule type" value="Genomic_DNA"/>
</dbReference>
<organism evidence="15 16">
    <name type="scientific">Candidatus Desulfovibrio intestinipullorum</name>
    <dbReference type="NCBI Taxonomy" id="2838536"/>
    <lineage>
        <taxon>Bacteria</taxon>
        <taxon>Pseudomonadati</taxon>
        <taxon>Thermodesulfobacteriota</taxon>
        <taxon>Desulfovibrionia</taxon>
        <taxon>Desulfovibrionales</taxon>
        <taxon>Desulfovibrionaceae</taxon>
        <taxon>Desulfovibrio</taxon>
    </lineage>
</organism>
<dbReference type="HAMAP" id="MF_00188">
    <property type="entry name" value="Pept_M48_protease_HtpX"/>
    <property type="match status" value="1"/>
</dbReference>
<name>A0A9D1PYG1_9BACT</name>
<evidence type="ECO:0000256" key="5">
    <source>
        <dbReference type="ARBA" id="ARBA00022692"/>
    </source>
</evidence>
<keyword evidence="3 12" id="KW-1003">Cell membrane</keyword>
<protein>
    <recommendedName>
        <fullName evidence="12">Protease HtpX homolog</fullName>
        <ecNumber evidence="12">3.4.24.-</ecNumber>
    </recommendedName>
</protein>
<dbReference type="InterPro" id="IPR001915">
    <property type="entry name" value="Peptidase_M48"/>
</dbReference>
<dbReference type="NCBIfam" id="NF002826">
    <property type="entry name" value="PRK03001.1"/>
    <property type="match status" value="1"/>
</dbReference>
<keyword evidence="10 12" id="KW-0482">Metalloprotease</keyword>
<evidence type="ECO:0000256" key="7">
    <source>
        <dbReference type="ARBA" id="ARBA00022801"/>
    </source>
</evidence>
<comment type="subcellular location">
    <subcellularLocation>
        <location evidence="1 12">Cell membrane</location>
        <topology evidence="1 12">Multi-pass membrane protein</topology>
    </subcellularLocation>
</comment>
<dbReference type="GO" id="GO:0008270">
    <property type="term" value="F:zinc ion binding"/>
    <property type="evidence" value="ECO:0007669"/>
    <property type="project" value="UniProtKB-UniRule"/>
</dbReference>
<evidence type="ECO:0000256" key="6">
    <source>
        <dbReference type="ARBA" id="ARBA00022723"/>
    </source>
</evidence>
<dbReference type="PANTHER" id="PTHR43221:SF1">
    <property type="entry name" value="PROTEASE HTPX"/>
    <property type="match status" value="1"/>
</dbReference>
<feature type="active site" evidence="12">
    <location>
        <position position="132"/>
    </location>
</feature>
<gene>
    <name evidence="12 15" type="primary">htpX</name>
    <name evidence="15" type="ORF">H9894_07515</name>
</gene>
<dbReference type="GO" id="GO:0005886">
    <property type="term" value="C:plasma membrane"/>
    <property type="evidence" value="ECO:0007669"/>
    <property type="project" value="UniProtKB-SubCell"/>
</dbReference>
<dbReference type="InterPro" id="IPR022919">
    <property type="entry name" value="Pept_M48_protease_HtpX"/>
</dbReference>
<sequence>MTSQLKTLFLLAALSAIIILIGGMIGGRTGIIIAFAIALFMNVGSYWFSDSIVLRMYNARELAYEEAPMLHQIVEELAHNAGIPKPKVCVVPEQAPNAFATGRDPQHAVVAVTEGIVQVLSPRELRGVLAHEIAHIAHRDILIQSIAAVMGSTIVMLANMLQFASFFGGARDENGERTNPIAGILMAILAPIAATLIQMAISRSREYLADAGGAQYCNDPLALAGALDKLQRAAGQVPMQNGNPTTAEMFIVSPLFSGGMANLFSTHPPMEERIARLQQMAGQMPQPAASSSAPTSSNQFGSHHFGDR</sequence>
<evidence type="ECO:0000256" key="9">
    <source>
        <dbReference type="ARBA" id="ARBA00022989"/>
    </source>
</evidence>
<dbReference type="AlphaFoldDB" id="A0A9D1PYG1"/>
<evidence type="ECO:0000256" key="1">
    <source>
        <dbReference type="ARBA" id="ARBA00004651"/>
    </source>
</evidence>
<evidence type="ECO:0000313" key="16">
    <source>
        <dbReference type="Proteomes" id="UP000886752"/>
    </source>
</evidence>
<keyword evidence="9 12" id="KW-1133">Transmembrane helix</keyword>
<feature type="region of interest" description="Disordered" evidence="13">
    <location>
        <begin position="279"/>
        <end position="308"/>
    </location>
</feature>
<feature type="binding site" evidence="12">
    <location>
        <position position="135"/>
    </location>
    <ligand>
        <name>Zn(2+)</name>
        <dbReference type="ChEBI" id="CHEBI:29105"/>
        <note>catalytic</note>
    </ligand>
</feature>
<evidence type="ECO:0000256" key="2">
    <source>
        <dbReference type="ARBA" id="ARBA00009779"/>
    </source>
</evidence>
<keyword evidence="6 12" id="KW-0479">Metal-binding</keyword>
<dbReference type="EC" id="3.4.24.-" evidence="12"/>
<comment type="cofactor">
    <cofactor evidence="12">
        <name>Zn(2+)</name>
        <dbReference type="ChEBI" id="CHEBI:29105"/>
    </cofactor>
    <text evidence="12">Binds 1 zinc ion per subunit.</text>
</comment>
<dbReference type="Proteomes" id="UP000886752">
    <property type="component" value="Unassembled WGS sequence"/>
</dbReference>
<evidence type="ECO:0000256" key="12">
    <source>
        <dbReference type="HAMAP-Rule" id="MF_00188"/>
    </source>
</evidence>
<evidence type="ECO:0000259" key="14">
    <source>
        <dbReference type="Pfam" id="PF01435"/>
    </source>
</evidence>
<dbReference type="InterPro" id="IPR050083">
    <property type="entry name" value="HtpX_protease"/>
</dbReference>
<evidence type="ECO:0000256" key="8">
    <source>
        <dbReference type="ARBA" id="ARBA00022833"/>
    </source>
</evidence>
<keyword evidence="4 12" id="KW-0645">Protease</keyword>
<feature type="transmembrane region" description="Helical" evidence="12">
    <location>
        <begin position="141"/>
        <end position="161"/>
    </location>
</feature>
<feature type="binding site" evidence="12">
    <location>
        <position position="131"/>
    </location>
    <ligand>
        <name>Zn(2+)</name>
        <dbReference type="ChEBI" id="CHEBI:29105"/>
        <note>catalytic</note>
    </ligand>
</feature>
<feature type="domain" description="Peptidase M48" evidence="14">
    <location>
        <begin position="67"/>
        <end position="280"/>
    </location>
</feature>
<evidence type="ECO:0000256" key="4">
    <source>
        <dbReference type="ARBA" id="ARBA00022670"/>
    </source>
</evidence>
<feature type="transmembrane region" description="Helical" evidence="12">
    <location>
        <begin position="7"/>
        <end position="25"/>
    </location>
</feature>
<dbReference type="Gene3D" id="3.30.2010.10">
    <property type="entry name" value="Metalloproteases ('zincins'), catalytic domain"/>
    <property type="match status" value="1"/>
</dbReference>
<evidence type="ECO:0000313" key="15">
    <source>
        <dbReference type="EMBL" id="HIW01019.1"/>
    </source>
</evidence>
<dbReference type="CDD" id="cd07336">
    <property type="entry name" value="M48B_HtpX_like"/>
    <property type="match status" value="1"/>
</dbReference>
<feature type="transmembrane region" description="Helical" evidence="12">
    <location>
        <begin position="181"/>
        <end position="201"/>
    </location>
</feature>
<proteinExistence type="inferred from homology"/>